<sequence length="145" mass="15527">MTRTAAPVRRSRSARRVGYAIAVLVNAAVLYGANRWPGWEEIPFLTGDTAQVMDWVNASILTNLVANVLYFVADPPRVRALGDVVTTSVGIVALVRIWQVFPFDVDSDSSGWGLVLRVLLAVALIGSAIGIVTGLVRLARGAPRG</sequence>
<keyword evidence="3" id="KW-1185">Reference proteome</keyword>
<dbReference type="RefSeq" id="WP_344158195.1">
    <property type="nucleotide sequence ID" value="NZ_BAAAQR010000021.1"/>
</dbReference>
<comment type="caution">
    <text evidence="2">The sequence shown here is derived from an EMBL/GenBank/DDBJ whole genome shotgun (WGS) entry which is preliminary data.</text>
</comment>
<gene>
    <name evidence="2" type="ORF">GCM10009844_45060</name>
</gene>
<keyword evidence="1" id="KW-0472">Membrane</keyword>
<dbReference type="EMBL" id="BAAAQR010000021">
    <property type="protein sequence ID" value="GAA2156634.1"/>
    <property type="molecule type" value="Genomic_DNA"/>
</dbReference>
<evidence type="ECO:0000313" key="2">
    <source>
        <dbReference type="EMBL" id="GAA2156634.1"/>
    </source>
</evidence>
<evidence type="ECO:0000313" key="3">
    <source>
        <dbReference type="Proteomes" id="UP001501771"/>
    </source>
</evidence>
<proteinExistence type="predicted"/>
<keyword evidence="1" id="KW-0812">Transmembrane</keyword>
<organism evidence="2 3">
    <name type="scientific">Nocardioides koreensis</name>
    <dbReference type="NCBI Taxonomy" id="433651"/>
    <lineage>
        <taxon>Bacteria</taxon>
        <taxon>Bacillati</taxon>
        <taxon>Actinomycetota</taxon>
        <taxon>Actinomycetes</taxon>
        <taxon>Propionibacteriales</taxon>
        <taxon>Nocardioidaceae</taxon>
        <taxon>Nocardioides</taxon>
    </lineage>
</organism>
<feature type="transmembrane region" description="Helical" evidence="1">
    <location>
        <begin position="80"/>
        <end position="98"/>
    </location>
</feature>
<accession>A0ABP5LZI9</accession>
<feature type="transmembrane region" description="Helical" evidence="1">
    <location>
        <begin position="55"/>
        <end position="73"/>
    </location>
</feature>
<protein>
    <recommendedName>
        <fullName evidence="4">GtrA family protein</fullName>
    </recommendedName>
</protein>
<evidence type="ECO:0008006" key="4">
    <source>
        <dbReference type="Google" id="ProtNLM"/>
    </source>
</evidence>
<feature type="transmembrane region" description="Helical" evidence="1">
    <location>
        <begin position="17"/>
        <end position="35"/>
    </location>
</feature>
<reference evidence="3" key="1">
    <citation type="journal article" date="2019" name="Int. J. Syst. Evol. Microbiol.">
        <title>The Global Catalogue of Microorganisms (GCM) 10K type strain sequencing project: providing services to taxonomists for standard genome sequencing and annotation.</title>
        <authorList>
            <consortium name="The Broad Institute Genomics Platform"/>
            <consortium name="The Broad Institute Genome Sequencing Center for Infectious Disease"/>
            <person name="Wu L."/>
            <person name="Ma J."/>
        </authorList>
    </citation>
    <scope>NUCLEOTIDE SEQUENCE [LARGE SCALE GENOMIC DNA]</scope>
    <source>
        <strain evidence="3">JCM 16022</strain>
    </source>
</reference>
<evidence type="ECO:0000256" key="1">
    <source>
        <dbReference type="SAM" id="Phobius"/>
    </source>
</evidence>
<keyword evidence="1" id="KW-1133">Transmembrane helix</keyword>
<dbReference type="Proteomes" id="UP001501771">
    <property type="component" value="Unassembled WGS sequence"/>
</dbReference>
<feature type="transmembrane region" description="Helical" evidence="1">
    <location>
        <begin position="118"/>
        <end position="139"/>
    </location>
</feature>
<name>A0ABP5LZI9_9ACTN</name>